<protein>
    <submittedName>
        <fullName evidence="1">Lipoprotein</fullName>
    </submittedName>
</protein>
<reference evidence="1 2" key="1">
    <citation type="submission" date="2020-07" db="EMBL/GenBank/DDBJ databases">
        <title>Taxonomic proposal: Crassvirales, a new order of highly abundant and diverse bacterial viruses.</title>
        <authorList>
            <person name="Shkoporov A.N."/>
            <person name="Stockdale S.R."/>
            <person name="Guerin E."/>
            <person name="Ross R.P."/>
            <person name="Hill C."/>
        </authorList>
    </citation>
    <scope>NUCLEOTIDE SEQUENCE [LARGE SCALE GENOMIC DNA]</scope>
</reference>
<dbReference type="EMBL" id="MT774382">
    <property type="protein sequence ID" value="QOR58680.1"/>
    <property type="molecule type" value="Genomic_DNA"/>
</dbReference>
<dbReference type="GeneID" id="65129160"/>
<evidence type="ECO:0000313" key="1">
    <source>
        <dbReference type="EMBL" id="QOR58680.1"/>
    </source>
</evidence>
<dbReference type="Proteomes" id="UP000593744">
    <property type="component" value="Segment"/>
</dbReference>
<keyword evidence="2" id="KW-1185">Reference proteome</keyword>
<accession>A0A7M1S091</accession>
<sequence length="81" mass="9650">MSYIAVDTFGDEYIYPFKPERKTVKNKLGEEWGYWQSNRCYHIEVPKGTARALYNANLMVDCRIPLYKRNMNWGDNPIQLK</sequence>
<evidence type="ECO:0000313" key="2">
    <source>
        <dbReference type="Proteomes" id="UP000593744"/>
    </source>
</evidence>
<organism evidence="1 2">
    <name type="scientific">uncultured phage cr10_1</name>
    <dbReference type="NCBI Taxonomy" id="2772066"/>
    <lineage>
        <taxon>Viruses</taxon>
        <taxon>Duplodnaviria</taxon>
        <taxon>Heunggongvirae</taxon>
        <taxon>Uroviricota</taxon>
        <taxon>Caudoviricetes</taxon>
        <taxon>Crassvirales</taxon>
        <taxon>Suoliviridae</taxon>
        <taxon>Boorivirinae</taxon>
        <taxon>Canhaevirus</taxon>
        <taxon>Canhaevirus hiberniae</taxon>
    </lineage>
</organism>
<proteinExistence type="predicted"/>
<dbReference type="KEGG" id="vg:65129160"/>
<dbReference type="RefSeq" id="YP_010110838.1">
    <property type="nucleotide sequence ID" value="NC_055875.1"/>
</dbReference>
<name>A0A7M1S091_9CAUD</name>
<keyword evidence="1" id="KW-0449">Lipoprotein</keyword>